<keyword evidence="3 4" id="KW-0998">Cell outer membrane</keyword>
<dbReference type="InterPro" id="IPR026592">
    <property type="entry name" value="BamE"/>
</dbReference>
<dbReference type="EMBL" id="UAPV01000001">
    <property type="protein sequence ID" value="SPT69980.1"/>
    <property type="molecule type" value="Genomic_DNA"/>
</dbReference>
<dbReference type="GO" id="GO:0043165">
    <property type="term" value="P:Gram-negative-bacterium-type cell outer membrane assembly"/>
    <property type="evidence" value="ECO:0007669"/>
    <property type="project" value="UniProtKB-UniRule"/>
</dbReference>
<dbReference type="HAMAP" id="MF_00925">
    <property type="entry name" value="OM_assembly_BamE"/>
    <property type="match status" value="1"/>
</dbReference>
<evidence type="ECO:0000256" key="1">
    <source>
        <dbReference type="ARBA" id="ARBA00022729"/>
    </source>
</evidence>
<dbReference type="Gene3D" id="3.30.1450.10">
    <property type="match status" value="1"/>
</dbReference>
<keyword evidence="4" id="KW-0449">Lipoprotein</keyword>
<dbReference type="Pfam" id="PF04355">
    <property type="entry name" value="BamE"/>
    <property type="match status" value="1"/>
</dbReference>
<dbReference type="InterPro" id="IPR037873">
    <property type="entry name" value="BamE-like"/>
</dbReference>
<comment type="function">
    <text evidence="4">Part of the outer membrane protein assembly complex, which is involved in assembly and insertion of beta-barrel proteins into the outer membrane.</text>
</comment>
<reference evidence="7 8" key="1">
    <citation type="submission" date="2018-06" db="EMBL/GenBank/DDBJ databases">
        <authorList>
            <consortium name="Pathogen Informatics"/>
            <person name="Doyle S."/>
        </authorList>
    </citation>
    <scope>NUCLEOTIDE SEQUENCE [LARGE SCALE GENOMIC DNA]</scope>
    <source>
        <strain evidence="7 8">NCTC13093</strain>
    </source>
</reference>
<feature type="domain" description="Outer membrane protein assembly factor BamE" evidence="6">
    <location>
        <begin position="31"/>
        <end position="99"/>
    </location>
</feature>
<dbReference type="GO" id="GO:0051205">
    <property type="term" value="P:protein insertion into membrane"/>
    <property type="evidence" value="ECO:0007669"/>
    <property type="project" value="UniProtKB-UniRule"/>
</dbReference>
<evidence type="ECO:0000256" key="5">
    <source>
        <dbReference type="SAM" id="SignalP"/>
    </source>
</evidence>
<organism evidence="7 8">
    <name type="scientific">Anaerobiospirillum thomasii</name>
    <dbReference type="NCBI Taxonomy" id="179995"/>
    <lineage>
        <taxon>Bacteria</taxon>
        <taxon>Pseudomonadati</taxon>
        <taxon>Pseudomonadota</taxon>
        <taxon>Gammaproteobacteria</taxon>
        <taxon>Aeromonadales</taxon>
        <taxon>Succinivibrionaceae</taxon>
        <taxon>Anaerobiospirillum</taxon>
    </lineage>
</organism>
<keyword evidence="1 4" id="KW-0732">Signal</keyword>
<dbReference type="PANTHER" id="PTHR37482">
    <property type="entry name" value="OUTER MEMBRANE PROTEIN ASSEMBLY FACTOR BAME"/>
    <property type="match status" value="1"/>
</dbReference>
<dbReference type="PANTHER" id="PTHR37482:SF1">
    <property type="entry name" value="OUTER MEMBRANE PROTEIN ASSEMBLY FACTOR BAME"/>
    <property type="match status" value="1"/>
</dbReference>
<keyword evidence="4" id="KW-0564">Palmitate</keyword>
<dbReference type="AlphaFoldDB" id="A0A2X0VQF1"/>
<protein>
    <recommendedName>
        <fullName evidence="4">Outer membrane protein assembly factor BamE</fullName>
    </recommendedName>
</protein>
<proteinExistence type="inferred from homology"/>
<evidence type="ECO:0000259" key="6">
    <source>
        <dbReference type="Pfam" id="PF04355"/>
    </source>
</evidence>
<dbReference type="GO" id="GO:0030674">
    <property type="term" value="F:protein-macromolecule adaptor activity"/>
    <property type="evidence" value="ECO:0007669"/>
    <property type="project" value="TreeGrafter"/>
</dbReference>
<gene>
    <name evidence="7" type="primary">smpA</name>
    <name evidence="4" type="synonym">bamE</name>
    <name evidence="7" type="ORF">NCTC13093_01378</name>
</gene>
<comment type="subcellular location">
    <subcellularLocation>
        <location evidence="4">Cell outer membrane</location>
        <topology evidence="4">Lipid-anchor</topology>
    </subcellularLocation>
</comment>
<name>A0A2X0VQF1_9GAMM</name>
<evidence type="ECO:0000256" key="2">
    <source>
        <dbReference type="ARBA" id="ARBA00023136"/>
    </source>
</evidence>
<keyword evidence="2 4" id="KW-0472">Membrane</keyword>
<accession>A0A2X0VQF1</accession>
<feature type="signal peptide" evidence="5">
    <location>
        <begin position="1"/>
        <end position="25"/>
    </location>
</feature>
<evidence type="ECO:0000256" key="3">
    <source>
        <dbReference type="ARBA" id="ARBA00023237"/>
    </source>
</evidence>
<dbReference type="InterPro" id="IPR007450">
    <property type="entry name" value="BamE_dom"/>
</dbReference>
<dbReference type="Proteomes" id="UP000250086">
    <property type="component" value="Unassembled WGS sequence"/>
</dbReference>
<dbReference type="PROSITE" id="PS51257">
    <property type="entry name" value="PROKAR_LIPOPROTEIN"/>
    <property type="match status" value="1"/>
</dbReference>
<evidence type="ECO:0000256" key="4">
    <source>
        <dbReference type="HAMAP-Rule" id="MF_00925"/>
    </source>
</evidence>
<dbReference type="RefSeq" id="WP_113744098.1">
    <property type="nucleotide sequence ID" value="NZ_UAPV01000001.1"/>
</dbReference>
<feature type="chain" id="PRO_5016186346" description="Outer membrane protein assembly factor BamE" evidence="5">
    <location>
        <begin position="26"/>
        <end position="124"/>
    </location>
</feature>
<sequence>MHFKKLALITATAAAMILTTSCAYRADLAQGNFVEQENIDKLRYGMSDEQVRFVLGTPMLVDPFDNTRWYYVHYLREGWSDPQIKNLIVLFNGRTLVDIAGDFKKPAAFNENSTIVNKVDLSDI</sequence>
<keyword evidence="8" id="KW-1185">Reference proteome</keyword>
<evidence type="ECO:0000313" key="8">
    <source>
        <dbReference type="Proteomes" id="UP000250086"/>
    </source>
</evidence>
<comment type="subunit">
    <text evidence="4">Part of the Bam complex.</text>
</comment>
<dbReference type="GO" id="GO:1990063">
    <property type="term" value="C:Bam protein complex"/>
    <property type="evidence" value="ECO:0007669"/>
    <property type="project" value="TreeGrafter"/>
</dbReference>
<comment type="similarity">
    <text evidence="4">Belongs to the BamE family.</text>
</comment>
<evidence type="ECO:0000313" key="7">
    <source>
        <dbReference type="EMBL" id="SPT69980.1"/>
    </source>
</evidence>